<feature type="transmembrane region" description="Helical" evidence="7">
    <location>
        <begin position="146"/>
        <end position="166"/>
    </location>
</feature>
<comment type="caution">
    <text evidence="9">The sequence shown here is derived from an EMBL/GenBank/DDBJ whole genome shotgun (WGS) entry which is preliminary data.</text>
</comment>
<dbReference type="HAMAP" id="MF_01392">
    <property type="entry name" value="CytC_Ccs1"/>
    <property type="match status" value="1"/>
</dbReference>
<feature type="region of interest" description="Disordered" evidence="6">
    <location>
        <begin position="81"/>
        <end position="119"/>
    </location>
</feature>
<feature type="domain" description="ResB-like" evidence="8">
    <location>
        <begin position="468"/>
        <end position="559"/>
    </location>
</feature>
<dbReference type="PANTHER" id="PTHR31566:SF0">
    <property type="entry name" value="CYTOCHROME C BIOGENESIS PROTEIN CCS1, CHLOROPLASTIC"/>
    <property type="match status" value="1"/>
</dbReference>
<dbReference type="GO" id="GO:0016020">
    <property type="term" value="C:membrane"/>
    <property type="evidence" value="ECO:0007669"/>
    <property type="project" value="UniProtKB-SubCell"/>
</dbReference>
<dbReference type="Proteomes" id="UP000886520">
    <property type="component" value="Chromosome 4"/>
</dbReference>
<reference evidence="9" key="1">
    <citation type="submission" date="2021-01" db="EMBL/GenBank/DDBJ databases">
        <title>Adiantum capillus-veneris genome.</title>
        <authorList>
            <person name="Fang Y."/>
            <person name="Liao Q."/>
        </authorList>
    </citation>
    <scope>NUCLEOTIDE SEQUENCE</scope>
    <source>
        <strain evidence="9">H3</strain>
        <tissue evidence="9">Leaf</tissue>
    </source>
</reference>
<evidence type="ECO:0000256" key="6">
    <source>
        <dbReference type="SAM" id="MobiDB-lite"/>
    </source>
</evidence>
<evidence type="ECO:0000256" key="5">
    <source>
        <dbReference type="ARBA" id="ARBA00023136"/>
    </source>
</evidence>
<accession>A0A9D4ZQ50</accession>
<gene>
    <name evidence="9" type="ORF">GOP47_0004178</name>
</gene>
<keyword evidence="2 7" id="KW-0812">Transmembrane</keyword>
<evidence type="ECO:0000313" key="9">
    <source>
        <dbReference type="EMBL" id="KAI5080995.1"/>
    </source>
</evidence>
<proteinExistence type="inferred from homology"/>
<comment type="subcellular location">
    <subcellularLocation>
        <location evidence="1">Membrane</location>
        <topology evidence="1">Multi-pass membrane protein</topology>
    </subcellularLocation>
</comment>
<feature type="transmembrane region" description="Helical" evidence="7">
    <location>
        <begin position="290"/>
        <end position="311"/>
    </location>
</feature>
<feature type="transmembrane region" description="Helical" evidence="7">
    <location>
        <begin position="202"/>
        <end position="221"/>
    </location>
</feature>
<sequence>MGSYHVLTAKGSTALGGDKLTSCFSSSSGHGFLLSHQLFHRNVYSHKYRIQANAHNRKQVSTAHPTSDTLKTLQRTLSLDSALPPAPPLSSPQSDEGKRAGPSSAQVQDEVRTASGKSHLASNKPSAVFVLFRQVKRAVERTLSSFNLALAELAIIAALCALGTLIEQGQSKEFYLEKYAEDYAFGMFNGEWVLRLCLDHVYTAPYFLGLIACLAASLMACTSSRQLPLVKIARRWKFYNSGASVSKLPFHETLPRAQLADLGALLAADNYQVFVKGPALYAFKGLAGRFAPIGVHAALLLIMGGATYSAIGGYRGNVMVPQGLNFMIGEVMYPVGFLARPPDTFDTEVHVNRFSIETYPNGEVSQFRTDLSLFDLRGREVSRKEISVNKPLRYGGFTMYQTDWAISAFQVRVDGEGPYNLVAAPLQTGDNKLFGTFLPLGDTGLGEVKGISMLARDLQSVIVYDSSGAFVGVRRSGSGRPITVDGVSIIIDDVIGSTGLELKMDPGVPIVYAGFGALMLTTVISYLCHVQVWALQEGNSLLVGAKSNRNRSDFQEEFEKLLDFVPEIVKPENGTPPVVLTNSIGGLQNPDKSVG</sequence>
<evidence type="ECO:0000256" key="1">
    <source>
        <dbReference type="ARBA" id="ARBA00004141"/>
    </source>
</evidence>
<dbReference type="AlphaFoldDB" id="A0A9D4ZQ50"/>
<evidence type="ECO:0000313" key="10">
    <source>
        <dbReference type="Proteomes" id="UP000886520"/>
    </source>
</evidence>
<protein>
    <recommendedName>
        <fullName evidence="8">ResB-like domain-containing protein</fullName>
    </recommendedName>
</protein>
<dbReference type="OrthoDB" id="565797at2759"/>
<name>A0A9D4ZQ50_ADICA</name>
<feature type="domain" description="ResB-like" evidence="8">
    <location>
        <begin position="147"/>
        <end position="408"/>
    </location>
</feature>
<keyword evidence="4 7" id="KW-1133">Transmembrane helix</keyword>
<keyword evidence="3" id="KW-0201">Cytochrome c-type biogenesis</keyword>
<keyword evidence="10" id="KW-1185">Reference proteome</keyword>
<dbReference type="Pfam" id="PF05140">
    <property type="entry name" value="ResB"/>
    <property type="match status" value="2"/>
</dbReference>
<dbReference type="GO" id="GO:0017004">
    <property type="term" value="P:cytochrome complex assembly"/>
    <property type="evidence" value="ECO:0007669"/>
    <property type="project" value="UniProtKB-KW"/>
</dbReference>
<evidence type="ECO:0000256" key="2">
    <source>
        <dbReference type="ARBA" id="ARBA00022692"/>
    </source>
</evidence>
<organism evidence="9 10">
    <name type="scientific">Adiantum capillus-veneris</name>
    <name type="common">Maidenhair fern</name>
    <dbReference type="NCBI Taxonomy" id="13818"/>
    <lineage>
        <taxon>Eukaryota</taxon>
        <taxon>Viridiplantae</taxon>
        <taxon>Streptophyta</taxon>
        <taxon>Embryophyta</taxon>
        <taxon>Tracheophyta</taxon>
        <taxon>Polypodiopsida</taxon>
        <taxon>Polypodiidae</taxon>
        <taxon>Polypodiales</taxon>
        <taxon>Pteridineae</taxon>
        <taxon>Pteridaceae</taxon>
        <taxon>Vittarioideae</taxon>
        <taxon>Adiantum</taxon>
    </lineage>
</organism>
<dbReference type="PANTHER" id="PTHR31566">
    <property type="entry name" value="CYTOCHROME C BIOGENESIS PROTEIN CCS1, CHLOROPLASTIC"/>
    <property type="match status" value="1"/>
</dbReference>
<evidence type="ECO:0000256" key="3">
    <source>
        <dbReference type="ARBA" id="ARBA00022748"/>
    </source>
</evidence>
<evidence type="ECO:0000256" key="7">
    <source>
        <dbReference type="SAM" id="Phobius"/>
    </source>
</evidence>
<dbReference type="InterPro" id="IPR023494">
    <property type="entry name" value="Cyt_c_bgen_Ccs1/CcsB/ResB"/>
</dbReference>
<evidence type="ECO:0000259" key="8">
    <source>
        <dbReference type="Pfam" id="PF05140"/>
    </source>
</evidence>
<evidence type="ECO:0000256" key="4">
    <source>
        <dbReference type="ARBA" id="ARBA00022989"/>
    </source>
</evidence>
<dbReference type="InterPro" id="IPR007816">
    <property type="entry name" value="ResB-like_domain"/>
</dbReference>
<dbReference type="EMBL" id="JABFUD020000004">
    <property type="protein sequence ID" value="KAI5080995.1"/>
    <property type="molecule type" value="Genomic_DNA"/>
</dbReference>
<keyword evidence="5 7" id="KW-0472">Membrane</keyword>